<evidence type="ECO:0000313" key="2">
    <source>
        <dbReference type="Proteomes" id="UP000321532"/>
    </source>
</evidence>
<organism evidence="1 2">
    <name type="scientific">Adhaeribacter aerolatus</name>
    <dbReference type="NCBI Taxonomy" id="670289"/>
    <lineage>
        <taxon>Bacteria</taxon>
        <taxon>Pseudomonadati</taxon>
        <taxon>Bacteroidota</taxon>
        <taxon>Cytophagia</taxon>
        <taxon>Cytophagales</taxon>
        <taxon>Hymenobacteraceae</taxon>
        <taxon>Adhaeribacter</taxon>
    </lineage>
</organism>
<gene>
    <name evidence="1" type="ORF">AAE02nite_28010</name>
</gene>
<comment type="caution">
    <text evidence="1">The sequence shown here is derived from an EMBL/GenBank/DDBJ whole genome shotgun (WGS) entry which is preliminary data.</text>
</comment>
<dbReference type="Proteomes" id="UP000321532">
    <property type="component" value="Unassembled WGS sequence"/>
</dbReference>
<dbReference type="AlphaFoldDB" id="A0A512B031"/>
<protein>
    <submittedName>
        <fullName evidence="1">Uncharacterized protein</fullName>
    </submittedName>
</protein>
<sequence length="67" mass="7284">MLVGKARELAIKVCTTGFLTNGLLRLITGNACANARLGKAVSIKLMPIALTEGNFKFIDYSDKKYYG</sequence>
<evidence type="ECO:0000313" key="1">
    <source>
        <dbReference type="EMBL" id="GEO05137.1"/>
    </source>
</evidence>
<reference evidence="1 2" key="1">
    <citation type="submission" date="2019-07" db="EMBL/GenBank/DDBJ databases">
        <title>Whole genome shotgun sequence of Adhaeribacter aerolatus NBRC 106133.</title>
        <authorList>
            <person name="Hosoyama A."/>
            <person name="Uohara A."/>
            <person name="Ohji S."/>
            <person name="Ichikawa N."/>
        </authorList>
    </citation>
    <scope>NUCLEOTIDE SEQUENCE [LARGE SCALE GENOMIC DNA]</scope>
    <source>
        <strain evidence="1 2">NBRC 106133</strain>
    </source>
</reference>
<accession>A0A512B031</accession>
<name>A0A512B031_9BACT</name>
<keyword evidence="2" id="KW-1185">Reference proteome</keyword>
<dbReference type="EMBL" id="BJYS01000020">
    <property type="protein sequence ID" value="GEO05137.1"/>
    <property type="molecule type" value="Genomic_DNA"/>
</dbReference>
<proteinExistence type="predicted"/>